<dbReference type="InterPro" id="IPR010296">
    <property type="entry name" value="DUF899_thioredox"/>
</dbReference>
<keyword evidence="3" id="KW-1185">Reference proteome</keyword>
<feature type="compositionally biased region" description="Basic and acidic residues" evidence="1">
    <location>
        <begin position="235"/>
        <end position="251"/>
    </location>
</feature>
<name>A0ABW6RWS5_9NOCA</name>
<sequence length="251" mass="29182">MDHTPPIVSPQEWQAAWQEMLVQEKAATRARDALAAARRRMPWQAVDRQYVFEGPEGRVSLLDLFQGRRQLVLYRAFFEPGVGGWPRHACRGCSMMADHVGNLAHLNARDTTLVFASRAPQADIVALKERMGWQMPWYTMTDDFDADFGVDEWHGTNAFIHNGDKVFRTYFIHNRGDEAMGTTWSFLDMTALGRQELWEDSPEGYPRTPPYEWWDWHDSYGEHIPSRWFGDPDPDNPKDQRPPRREDQESA</sequence>
<dbReference type="RefSeq" id="WP_040829180.1">
    <property type="nucleotide sequence ID" value="NZ_JBIAQY010000003.1"/>
</dbReference>
<reference evidence="2 3" key="1">
    <citation type="submission" date="2024-10" db="EMBL/GenBank/DDBJ databases">
        <title>The Natural Products Discovery Center: Release of the First 8490 Sequenced Strains for Exploring Actinobacteria Biosynthetic Diversity.</title>
        <authorList>
            <person name="Kalkreuter E."/>
            <person name="Kautsar S.A."/>
            <person name="Yang D."/>
            <person name="Bader C.D."/>
            <person name="Teijaro C.N."/>
            <person name="Fluegel L."/>
            <person name="Davis C.M."/>
            <person name="Simpson J.R."/>
            <person name="Lauterbach L."/>
            <person name="Steele A.D."/>
            <person name="Gui C."/>
            <person name="Meng S."/>
            <person name="Li G."/>
            <person name="Viehrig K."/>
            <person name="Ye F."/>
            <person name="Su P."/>
            <person name="Kiefer A.F."/>
            <person name="Nichols A."/>
            <person name="Cepeda A.J."/>
            <person name="Yan W."/>
            <person name="Fan B."/>
            <person name="Jiang Y."/>
            <person name="Adhikari A."/>
            <person name="Zheng C.-J."/>
            <person name="Schuster L."/>
            <person name="Cowan T.M."/>
            <person name="Smanski M.J."/>
            <person name="Chevrette M.G."/>
            <person name="De Carvalho L.P.S."/>
            <person name="Shen B."/>
        </authorList>
    </citation>
    <scope>NUCLEOTIDE SEQUENCE [LARGE SCALE GENOMIC DNA]</scope>
    <source>
        <strain evidence="2 3">NPDC002593</strain>
    </source>
</reference>
<evidence type="ECO:0000313" key="2">
    <source>
        <dbReference type="EMBL" id="MFF3568466.1"/>
    </source>
</evidence>
<comment type="caution">
    <text evidence="2">The sequence shown here is derived from an EMBL/GenBank/DDBJ whole genome shotgun (WGS) entry which is preliminary data.</text>
</comment>
<organism evidence="2 3">
    <name type="scientific">Nocardia jiangxiensis</name>
    <dbReference type="NCBI Taxonomy" id="282685"/>
    <lineage>
        <taxon>Bacteria</taxon>
        <taxon>Bacillati</taxon>
        <taxon>Actinomycetota</taxon>
        <taxon>Actinomycetes</taxon>
        <taxon>Mycobacteriales</taxon>
        <taxon>Nocardiaceae</taxon>
        <taxon>Nocardia</taxon>
    </lineage>
</organism>
<dbReference type="Proteomes" id="UP001601992">
    <property type="component" value="Unassembled WGS sequence"/>
</dbReference>
<gene>
    <name evidence="2" type="ORF">ACFYXQ_11905</name>
</gene>
<feature type="region of interest" description="Disordered" evidence="1">
    <location>
        <begin position="225"/>
        <end position="251"/>
    </location>
</feature>
<protein>
    <submittedName>
        <fullName evidence="2">DUF899 family protein</fullName>
    </submittedName>
</protein>
<dbReference type="EMBL" id="JBIAQY010000003">
    <property type="protein sequence ID" value="MFF3568466.1"/>
    <property type="molecule type" value="Genomic_DNA"/>
</dbReference>
<evidence type="ECO:0000313" key="3">
    <source>
        <dbReference type="Proteomes" id="UP001601992"/>
    </source>
</evidence>
<dbReference type="Pfam" id="PF05988">
    <property type="entry name" value="DUF899"/>
    <property type="match status" value="1"/>
</dbReference>
<evidence type="ECO:0000256" key="1">
    <source>
        <dbReference type="SAM" id="MobiDB-lite"/>
    </source>
</evidence>
<accession>A0ABW6RWS5</accession>
<proteinExistence type="predicted"/>